<evidence type="ECO:0000313" key="4">
    <source>
        <dbReference type="Proteomes" id="UP000584867"/>
    </source>
</evidence>
<evidence type="ECO:0000259" key="2">
    <source>
        <dbReference type="Pfam" id="PF07883"/>
    </source>
</evidence>
<gene>
    <name evidence="3" type="ORF">HDF15_005089</name>
</gene>
<dbReference type="InterPro" id="IPR013096">
    <property type="entry name" value="Cupin_2"/>
</dbReference>
<keyword evidence="1" id="KW-0732">Signal</keyword>
<dbReference type="EMBL" id="JACHIO010000033">
    <property type="protein sequence ID" value="MBB5066705.1"/>
    <property type="molecule type" value="Genomic_DNA"/>
</dbReference>
<dbReference type="Proteomes" id="UP000584867">
    <property type="component" value="Unassembled WGS sequence"/>
</dbReference>
<organism evidence="3 4">
    <name type="scientific">Granulicella mallensis</name>
    <dbReference type="NCBI Taxonomy" id="940614"/>
    <lineage>
        <taxon>Bacteria</taxon>
        <taxon>Pseudomonadati</taxon>
        <taxon>Acidobacteriota</taxon>
        <taxon>Terriglobia</taxon>
        <taxon>Terriglobales</taxon>
        <taxon>Acidobacteriaceae</taxon>
        <taxon>Granulicella</taxon>
    </lineage>
</organism>
<dbReference type="RefSeq" id="WP_184260739.1">
    <property type="nucleotide sequence ID" value="NZ_JACHIO010000033.1"/>
</dbReference>
<feature type="domain" description="Cupin type-2" evidence="2">
    <location>
        <begin position="98"/>
        <end position="163"/>
    </location>
</feature>
<dbReference type="AlphaFoldDB" id="A0A7W7ZV29"/>
<sequence>MDRREFTALLPTLLAVGALLPEAATAQTTGTMDHPVMGTPTPGTINGNKPKGVLPELISGVYTPGKSYGSQPKRTSQRYLAGMLKAGNIQIEMHETHQEVGALHEPTDKHLHNEIWLVREGVCELTTNGVTRRMEAGDIGLCCAGDLHYVRNAGDTPCTYFVVTIGPPEQYS</sequence>
<dbReference type="Pfam" id="PF07883">
    <property type="entry name" value="Cupin_2"/>
    <property type="match status" value="1"/>
</dbReference>
<dbReference type="InterPro" id="IPR011051">
    <property type="entry name" value="RmlC_Cupin_sf"/>
</dbReference>
<dbReference type="SUPFAM" id="SSF51182">
    <property type="entry name" value="RmlC-like cupins"/>
    <property type="match status" value="1"/>
</dbReference>
<keyword evidence="3" id="KW-0413">Isomerase</keyword>
<accession>A0A7W7ZV29</accession>
<protein>
    <submittedName>
        <fullName evidence="3">Mannose-6-phosphate isomerase-like protein (Cupin superfamily)</fullName>
    </submittedName>
</protein>
<proteinExistence type="predicted"/>
<name>A0A7W7ZV29_9BACT</name>
<evidence type="ECO:0000256" key="1">
    <source>
        <dbReference type="SAM" id="SignalP"/>
    </source>
</evidence>
<dbReference type="InterPro" id="IPR014710">
    <property type="entry name" value="RmlC-like_jellyroll"/>
</dbReference>
<reference evidence="3 4" key="1">
    <citation type="submission" date="2020-08" db="EMBL/GenBank/DDBJ databases">
        <title>Genomic Encyclopedia of Type Strains, Phase IV (KMG-V): Genome sequencing to study the core and pangenomes of soil and plant-associated prokaryotes.</title>
        <authorList>
            <person name="Whitman W."/>
        </authorList>
    </citation>
    <scope>NUCLEOTIDE SEQUENCE [LARGE SCALE GENOMIC DNA]</scope>
    <source>
        <strain evidence="3 4">X5P3</strain>
    </source>
</reference>
<dbReference type="Gene3D" id="2.60.120.10">
    <property type="entry name" value="Jelly Rolls"/>
    <property type="match status" value="1"/>
</dbReference>
<feature type="signal peptide" evidence="1">
    <location>
        <begin position="1"/>
        <end position="26"/>
    </location>
</feature>
<evidence type="ECO:0000313" key="3">
    <source>
        <dbReference type="EMBL" id="MBB5066705.1"/>
    </source>
</evidence>
<dbReference type="GO" id="GO:0016853">
    <property type="term" value="F:isomerase activity"/>
    <property type="evidence" value="ECO:0007669"/>
    <property type="project" value="UniProtKB-KW"/>
</dbReference>
<comment type="caution">
    <text evidence="3">The sequence shown here is derived from an EMBL/GenBank/DDBJ whole genome shotgun (WGS) entry which is preliminary data.</text>
</comment>
<feature type="chain" id="PRO_5031529448" evidence="1">
    <location>
        <begin position="27"/>
        <end position="172"/>
    </location>
</feature>